<comment type="caution">
    <text evidence="1">The sequence shown here is derived from an EMBL/GenBank/DDBJ whole genome shotgun (WGS) entry which is preliminary data.</text>
</comment>
<dbReference type="InterPro" id="IPR007801">
    <property type="entry name" value="MbnB/TglH/ChrH"/>
</dbReference>
<keyword evidence="2" id="KW-1185">Reference proteome</keyword>
<evidence type="ECO:0008006" key="3">
    <source>
        <dbReference type="Google" id="ProtNLM"/>
    </source>
</evidence>
<protein>
    <recommendedName>
        <fullName evidence="3">DUF692 domain-containing protein</fullName>
    </recommendedName>
</protein>
<proteinExistence type="predicted"/>
<dbReference type="OrthoDB" id="9763101at2"/>
<dbReference type="RefSeq" id="WP_061836754.1">
    <property type="nucleotide sequence ID" value="NZ_LUKE01000006.1"/>
</dbReference>
<dbReference type="Pfam" id="PF05114">
    <property type="entry name" value="MbnB_TglH_ChrH"/>
    <property type="match status" value="1"/>
</dbReference>
<dbReference type="Gene3D" id="3.20.20.150">
    <property type="entry name" value="Divalent-metal-dependent TIM barrel enzymes"/>
    <property type="match status" value="1"/>
</dbReference>
<dbReference type="AlphaFoldDB" id="A0A150WFA3"/>
<accession>A0A150WFA3</accession>
<dbReference type="PANTHER" id="PTHR42194:SF1">
    <property type="entry name" value="UPF0276 PROTEIN HI_1600"/>
    <property type="match status" value="1"/>
</dbReference>
<dbReference type="InterPro" id="IPR036237">
    <property type="entry name" value="Xyl_isomerase-like_sf"/>
</dbReference>
<dbReference type="PANTHER" id="PTHR42194">
    <property type="entry name" value="UPF0276 PROTEIN HI_1600"/>
    <property type="match status" value="1"/>
</dbReference>
<dbReference type="Proteomes" id="UP000075320">
    <property type="component" value="Unassembled WGS sequence"/>
</dbReference>
<dbReference type="EMBL" id="LUKE01000006">
    <property type="protein sequence ID" value="KYG61672.1"/>
    <property type="molecule type" value="Genomic_DNA"/>
</dbReference>
<dbReference type="SUPFAM" id="SSF51658">
    <property type="entry name" value="Xylose isomerase-like"/>
    <property type="match status" value="1"/>
</dbReference>
<sequence>MKIGFNITDPVSYRVASDLAHQGAIDFVEILLDNFTHLNPEHIAEKLDGLDVGFHIMKSEFIHKDTSDLKEYAAIIKEFSSVLNPLYISDHLARFNIHTQVLPITAEINYETEYSMVVAKVQQWQEMLQTRVLLENFPSRTAGVSCQQASFFADLISETGCGLLFDLSNAVVADLNGGSRLSDWLSLKSYCSHFHVAGYRTMGKEQSERWIIDSHDTGISVETAVFTKSFFQDFSGKSIVIERDANLEIESIAKDIQLIRQSVGPL</sequence>
<evidence type="ECO:0000313" key="1">
    <source>
        <dbReference type="EMBL" id="KYG61672.1"/>
    </source>
</evidence>
<reference evidence="1 2" key="1">
    <citation type="submission" date="2016-03" db="EMBL/GenBank/DDBJ databases">
        <authorList>
            <person name="Ploux O."/>
        </authorList>
    </citation>
    <scope>NUCLEOTIDE SEQUENCE [LARGE SCALE GENOMIC DNA]</scope>
    <source>
        <strain evidence="1 2">R0</strain>
    </source>
</reference>
<gene>
    <name evidence="1" type="ORF">AZI86_18430</name>
</gene>
<name>A0A150WFA3_BDEBC</name>
<organism evidence="1 2">
    <name type="scientific">Bdellovibrio bacteriovorus</name>
    <dbReference type="NCBI Taxonomy" id="959"/>
    <lineage>
        <taxon>Bacteria</taxon>
        <taxon>Pseudomonadati</taxon>
        <taxon>Bdellovibrionota</taxon>
        <taxon>Bdellovibrionia</taxon>
        <taxon>Bdellovibrionales</taxon>
        <taxon>Pseudobdellovibrionaceae</taxon>
        <taxon>Bdellovibrio</taxon>
    </lineage>
</organism>
<evidence type="ECO:0000313" key="2">
    <source>
        <dbReference type="Proteomes" id="UP000075320"/>
    </source>
</evidence>